<dbReference type="PRINTS" id="PR00195">
    <property type="entry name" value="DYNAMIN"/>
</dbReference>
<dbReference type="Gene3D" id="1.20.120.1240">
    <property type="entry name" value="Dynamin, middle domain"/>
    <property type="match status" value="2"/>
</dbReference>
<evidence type="ECO:0000256" key="1">
    <source>
        <dbReference type="ARBA" id="ARBA00022741"/>
    </source>
</evidence>
<evidence type="ECO:0000259" key="5">
    <source>
        <dbReference type="PROSITE" id="PS51388"/>
    </source>
</evidence>
<dbReference type="PROSITE" id="PS00410">
    <property type="entry name" value="G_DYNAMIN_1"/>
    <property type="match status" value="1"/>
</dbReference>
<evidence type="ECO:0000313" key="8">
    <source>
        <dbReference type="Proteomes" id="UP000780801"/>
    </source>
</evidence>
<dbReference type="InterPro" id="IPR045063">
    <property type="entry name" value="Dynamin_N"/>
</dbReference>
<dbReference type="SUPFAM" id="SSF52540">
    <property type="entry name" value="P-loop containing nucleoside triphosphate hydrolases"/>
    <property type="match status" value="1"/>
</dbReference>
<keyword evidence="8" id="KW-1185">Reference proteome</keyword>
<dbReference type="GO" id="GO:0005525">
    <property type="term" value="F:GTP binding"/>
    <property type="evidence" value="ECO:0007669"/>
    <property type="project" value="UniProtKB-KW"/>
</dbReference>
<evidence type="ECO:0000313" key="7">
    <source>
        <dbReference type="EMBL" id="KAF9584632.1"/>
    </source>
</evidence>
<dbReference type="InterPro" id="IPR022812">
    <property type="entry name" value="Dynamin"/>
</dbReference>
<dbReference type="EMBL" id="JAABOA010000367">
    <property type="protein sequence ID" value="KAF9584632.1"/>
    <property type="molecule type" value="Genomic_DNA"/>
</dbReference>
<feature type="compositionally biased region" description="Low complexity" evidence="4">
    <location>
        <begin position="591"/>
        <end position="602"/>
    </location>
</feature>
<dbReference type="Proteomes" id="UP000780801">
    <property type="component" value="Unassembled WGS sequence"/>
</dbReference>
<dbReference type="GO" id="GO:0008017">
    <property type="term" value="F:microtubule binding"/>
    <property type="evidence" value="ECO:0007669"/>
    <property type="project" value="TreeGrafter"/>
</dbReference>
<protein>
    <submittedName>
        <fullName evidence="7">Dynamin- GTPase protein</fullName>
    </submittedName>
</protein>
<dbReference type="InterPro" id="IPR019762">
    <property type="entry name" value="Dynamin_GTPase_CS"/>
</dbReference>
<dbReference type="OrthoDB" id="5061070at2759"/>
<feature type="compositionally biased region" description="Polar residues" evidence="4">
    <location>
        <begin position="656"/>
        <end position="666"/>
    </location>
</feature>
<dbReference type="InterPro" id="IPR003130">
    <property type="entry name" value="GED"/>
</dbReference>
<dbReference type="GO" id="GO:0016559">
    <property type="term" value="P:peroxisome fission"/>
    <property type="evidence" value="ECO:0007669"/>
    <property type="project" value="TreeGrafter"/>
</dbReference>
<feature type="region of interest" description="Disordered" evidence="4">
    <location>
        <begin position="69"/>
        <end position="89"/>
    </location>
</feature>
<dbReference type="InterPro" id="IPR000375">
    <property type="entry name" value="Dynamin_stalk"/>
</dbReference>
<accession>A0A9P6FZD7</accession>
<dbReference type="Gene3D" id="3.40.50.300">
    <property type="entry name" value="P-loop containing nucleotide triphosphate hydrolases"/>
    <property type="match status" value="1"/>
</dbReference>
<keyword evidence="1 3" id="KW-0547">Nucleotide-binding</keyword>
<dbReference type="CDD" id="cd08771">
    <property type="entry name" value="DLP_1"/>
    <property type="match status" value="1"/>
</dbReference>
<dbReference type="PANTHER" id="PTHR11566">
    <property type="entry name" value="DYNAMIN"/>
    <property type="match status" value="1"/>
</dbReference>
<evidence type="ECO:0000256" key="4">
    <source>
        <dbReference type="SAM" id="MobiDB-lite"/>
    </source>
</evidence>
<dbReference type="GO" id="GO:0048312">
    <property type="term" value="P:intracellular distribution of mitochondria"/>
    <property type="evidence" value="ECO:0007669"/>
    <property type="project" value="TreeGrafter"/>
</dbReference>
<dbReference type="PANTHER" id="PTHR11566:SF235">
    <property type="entry name" value="DYNAMIN-RELATED PROTEIN DNM1"/>
    <property type="match status" value="1"/>
</dbReference>
<name>A0A9P6FZD7_9FUNG</name>
<dbReference type="SMART" id="SM00053">
    <property type="entry name" value="DYNc"/>
    <property type="match status" value="1"/>
</dbReference>
<dbReference type="GO" id="GO:0005739">
    <property type="term" value="C:mitochondrion"/>
    <property type="evidence" value="ECO:0007669"/>
    <property type="project" value="TreeGrafter"/>
</dbReference>
<feature type="region of interest" description="Disordered" evidence="4">
    <location>
        <begin position="640"/>
        <end position="666"/>
    </location>
</feature>
<feature type="domain" description="Dynamin-type G" evidence="6">
    <location>
        <begin position="22"/>
        <end position="305"/>
    </location>
</feature>
<comment type="caution">
    <text evidence="7">The sequence shown here is derived from an EMBL/GenBank/DDBJ whole genome shotgun (WGS) entry which is preliminary data.</text>
</comment>
<evidence type="ECO:0000259" key="6">
    <source>
        <dbReference type="PROSITE" id="PS51718"/>
    </source>
</evidence>
<comment type="similarity">
    <text evidence="3">Belongs to the TRAFAC class dynamin-like GTPase superfamily. Dynamin/Fzo/YdjA family.</text>
</comment>
<dbReference type="Pfam" id="PF01031">
    <property type="entry name" value="Dynamin_M"/>
    <property type="match status" value="1"/>
</dbReference>
<evidence type="ECO:0000256" key="2">
    <source>
        <dbReference type="ARBA" id="ARBA00023134"/>
    </source>
</evidence>
<feature type="compositionally biased region" description="Basic and acidic residues" evidence="4">
    <location>
        <begin position="644"/>
        <end position="655"/>
    </location>
</feature>
<dbReference type="PROSITE" id="PS51718">
    <property type="entry name" value="G_DYNAMIN_2"/>
    <property type="match status" value="1"/>
</dbReference>
<dbReference type="GO" id="GO:0003924">
    <property type="term" value="F:GTPase activity"/>
    <property type="evidence" value="ECO:0007669"/>
    <property type="project" value="InterPro"/>
</dbReference>
<dbReference type="GO" id="GO:0006897">
    <property type="term" value="P:endocytosis"/>
    <property type="evidence" value="ECO:0007669"/>
    <property type="project" value="TreeGrafter"/>
</dbReference>
<sequence>MNDLIPLVNKLQDVFNTIGSDSIDLPQIVVVGSQSSGKSSVLETIVQKDFLPRGNGVVTRRPLVLQLVNTHNGGLPPSSSSSSSTDDSLDRAEFLHLPNKLFYDFEEVRKEIEAETARVAGQNKAISRTPINLKIYSKNVLNLTLVDLPGVTKIPVGDQPTDIERQTRNLILEYITKSNSVILAVSPANVDLANSDSLKLARQVDPESKRTIGVLTKLDLMDAGTNSLDILTGRAYPLKLGFIGVVNRSQADIQSNKPMAEALKSEKEFFENHPAYRAIAHRCGTNFLAKNLNTILMNHIRDRLPDIKAKLNSLIGQTQQELSSYGDPTFTGKAHRGSMILQLLTKFASDFVAAIDGTSSEISTKELSGGARIYYIFNNIFGAALDSVSPCENLEDQDIRTAIRNSTGPRPSLFVPEIAFELLVKPQIKLLESPSIRCVELAYEELVKICHSCGGKDMARFPKFHAKLIEVVSDLLRDRLGPTSEYVESLISIQRSYINTNHPDFIGGSGAMNALEKQAQKKRREAVDRSRKTSAPGVVHAGTESPIVARDEAHGAERSSLTNAVANLSVQQPGERGPALSSGGGHDRHGSFGSSSPSSTSPLVNGIAGSMGGSHGPVSAGAPGAGGKETFLNYFFGNQAPQRGTDRPSIHETSHRSGSSLPQNISKEMVMPKTLVDTEPTELERKQHVALDLSDDYSHPHSAGREDIETQLIRSLIVSYFNITRKTIQDLVPKAVMHLLVNYSRESVQNRLVATLYKEELFGELLQEDDSLSAERAKCKSMLEVFKTAFNIINEAM</sequence>
<dbReference type="SMART" id="SM00302">
    <property type="entry name" value="GED"/>
    <property type="match status" value="1"/>
</dbReference>
<feature type="compositionally biased region" description="Polar residues" evidence="4">
    <location>
        <begin position="559"/>
        <end position="572"/>
    </location>
</feature>
<dbReference type="PROSITE" id="PS51388">
    <property type="entry name" value="GED"/>
    <property type="match status" value="1"/>
</dbReference>
<dbReference type="GO" id="GO:0016020">
    <property type="term" value="C:membrane"/>
    <property type="evidence" value="ECO:0007669"/>
    <property type="project" value="TreeGrafter"/>
</dbReference>
<dbReference type="Pfam" id="PF00350">
    <property type="entry name" value="Dynamin_N"/>
    <property type="match status" value="1"/>
</dbReference>
<feature type="region of interest" description="Disordered" evidence="4">
    <location>
        <begin position="515"/>
        <end position="621"/>
    </location>
</feature>
<dbReference type="GO" id="GO:0000266">
    <property type="term" value="P:mitochondrial fission"/>
    <property type="evidence" value="ECO:0007669"/>
    <property type="project" value="TreeGrafter"/>
</dbReference>
<reference evidence="7" key="1">
    <citation type="journal article" date="2020" name="Fungal Divers.">
        <title>Resolving the Mortierellaceae phylogeny through synthesis of multi-gene phylogenetics and phylogenomics.</title>
        <authorList>
            <person name="Vandepol N."/>
            <person name="Liber J."/>
            <person name="Desiro A."/>
            <person name="Na H."/>
            <person name="Kennedy M."/>
            <person name="Barry K."/>
            <person name="Grigoriev I.V."/>
            <person name="Miller A.N."/>
            <person name="O'Donnell K."/>
            <person name="Stajich J.E."/>
            <person name="Bonito G."/>
        </authorList>
    </citation>
    <scope>NUCLEOTIDE SEQUENCE</scope>
    <source>
        <strain evidence="7">KOD1015</strain>
    </source>
</reference>
<dbReference type="InterPro" id="IPR030381">
    <property type="entry name" value="G_DYNAMIN_dom"/>
</dbReference>
<feature type="domain" description="GED" evidence="5">
    <location>
        <begin position="710"/>
        <end position="797"/>
    </location>
</feature>
<dbReference type="GO" id="GO:0005874">
    <property type="term" value="C:microtubule"/>
    <property type="evidence" value="ECO:0007669"/>
    <property type="project" value="TreeGrafter"/>
</dbReference>
<dbReference type="GO" id="GO:0005777">
    <property type="term" value="C:peroxisome"/>
    <property type="evidence" value="ECO:0007669"/>
    <property type="project" value="TreeGrafter"/>
</dbReference>
<dbReference type="InterPro" id="IPR020850">
    <property type="entry name" value="GED_dom"/>
</dbReference>
<dbReference type="FunFam" id="3.40.50.300:FF:000383">
    <property type="entry name" value="Dynamin-like gtpase dnm1"/>
    <property type="match status" value="1"/>
</dbReference>
<keyword evidence="2 3" id="KW-0342">GTP-binding</keyword>
<evidence type="ECO:0000256" key="3">
    <source>
        <dbReference type="RuleBase" id="RU003932"/>
    </source>
</evidence>
<dbReference type="InterPro" id="IPR027417">
    <property type="entry name" value="P-loop_NTPase"/>
</dbReference>
<dbReference type="Pfam" id="PF02212">
    <property type="entry name" value="GED"/>
    <property type="match status" value="1"/>
</dbReference>
<dbReference type="AlphaFoldDB" id="A0A9P6FZD7"/>
<organism evidence="7 8">
    <name type="scientific">Lunasporangiospora selenospora</name>
    <dbReference type="NCBI Taxonomy" id="979761"/>
    <lineage>
        <taxon>Eukaryota</taxon>
        <taxon>Fungi</taxon>
        <taxon>Fungi incertae sedis</taxon>
        <taxon>Mucoromycota</taxon>
        <taxon>Mortierellomycotina</taxon>
        <taxon>Mortierellomycetes</taxon>
        <taxon>Mortierellales</taxon>
        <taxon>Mortierellaceae</taxon>
        <taxon>Lunasporangiospora</taxon>
    </lineage>
</organism>
<dbReference type="InterPro" id="IPR001401">
    <property type="entry name" value="Dynamin_GTPase"/>
</dbReference>
<proteinExistence type="inferred from homology"/>
<gene>
    <name evidence="7" type="primary">DNM1_2</name>
    <name evidence="7" type="ORF">BGW38_005774</name>
</gene>